<comment type="caution">
    <text evidence="3">The sequence shown here is derived from an EMBL/GenBank/DDBJ whole genome shotgun (WGS) entry which is preliminary data.</text>
</comment>
<dbReference type="PANTHER" id="PTHR19303">
    <property type="entry name" value="TRANSPOSON"/>
    <property type="match status" value="1"/>
</dbReference>
<evidence type="ECO:0000256" key="1">
    <source>
        <dbReference type="ARBA" id="ARBA00023125"/>
    </source>
</evidence>
<dbReference type="GO" id="GO:0005634">
    <property type="term" value="C:nucleus"/>
    <property type="evidence" value="ECO:0007669"/>
    <property type="project" value="TreeGrafter"/>
</dbReference>
<proteinExistence type="predicted"/>
<reference evidence="3 4" key="1">
    <citation type="submission" date="2016-04" db="EMBL/GenBank/DDBJ databases">
        <title>The genome of Intoshia linei affirms orthonectids as highly simplified spiralians.</title>
        <authorList>
            <person name="Mikhailov K.V."/>
            <person name="Slusarev G.S."/>
            <person name="Nikitin M.A."/>
            <person name="Logacheva M.D."/>
            <person name="Penin A."/>
            <person name="Aleoshin V."/>
            <person name="Panchin Y.V."/>
        </authorList>
    </citation>
    <scope>NUCLEOTIDE SEQUENCE [LARGE SCALE GENOMIC DNA]</scope>
    <source>
        <strain evidence="3">Intl2013</strain>
        <tissue evidence="3">Whole animal</tissue>
    </source>
</reference>
<dbReference type="SUPFAM" id="SSF46689">
    <property type="entry name" value="Homeodomain-like"/>
    <property type="match status" value="1"/>
</dbReference>
<dbReference type="InterPro" id="IPR050863">
    <property type="entry name" value="CenT-Element_Derived"/>
</dbReference>
<keyword evidence="1" id="KW-0238">DNA-binding</keyword>
<evidence type="ECO:0000313" key="3">
    <source>
        <dbReference type="EMBL" id="OAF70738.1"/>
    </source>
</evidence>
<name>A0A177B8W9_9BILA</name>
<dbReference type="Proteomes" id="UP000078046">
    <property type="component" value="Unassembled WGS sequence"/>
</dbReference>
<protein>
    <recommendedName>
        <fullName evidence="2">HTH CENPB-type domain-containing protein</fullName>
    </recommendedName>
</protein>
<accession>A0A177B8W9</accession>
<sequence length="177" mass="20733">MNSAEYTQIELSIKFGMPLDGFEDKCMFINFATAESDKLVYEWFVRKRSKNLIISGNMIRTMALKIGKRLKKPNFRPSNGWFSCFQKRHNIRSRVISGEAGLVNTEHTFYQIVIYLVENNAKITDEFPAYDENDYSDDEFIDYLILPIEEDTNHKDSFDYSTCSEIESLTLYLELKL</sequence>
<dbReference type="PROSITE" id="PS51253">
    <property type="entry name" value="HTH_CENPB"/>
    <property type="match status" value="1"/>
</dbReference>
<dbReference type="AlphaFoldDB" id="A0A177B8W9"/>
<gene>
    <name evidence="3" type="ORF">A3Q56_01395</name>
</gene>
<dbReference type="Gene3D" id="1.10.10.60">
    <property type="entry name" value="Homeodomain-like"/>
    <property type="match status" value="1"/>
</dbReference>
<dbReference type="PANTHER" id="PTHR19303:SF73">
    <property type="entry name" value="PROTEIN PDC2"/>
    <property type="match status" value="1"/>
</dbReference>
<feature type="domain" description="HTH CENPB-type" evidence="2">
    <location>
        <begin position="24"/>
        <end position="95"/>
    </location>
</feature>
<organism evidence="3 4">
    <name type="scientific">Intoshia linei</name>
    <dbReference type="NCBI Taxonomy" id="1819745"/>
    <lineage>
        <taxon>Eukaryota</taxon>
        <taxon>Metazoa</taxon>
        <taxon>Spiralia</taxon>
        <taxon>Lophotrochozoa</taxon>
        <taxon>Mesozoa</taxon>
        <taxon>Orthonectida</taxon>
        <taxon>Rhopaluridae</taxon>
        <taxon>Intoshia</taxon>
    </lineage>
</organism>
<evidence type="ECO:0000313" key="4">
    <source>
        <dbReference type="Proteomes" id="UP000078046"/>
    </source>
</evidence>
<dbReference type="Pfam" id="PF03221">
    <property type="entry name" value="HTH_Tnp_Tc5"/>
    <property type="match status" value="1"/>
</dbReference>
<dbReference type="SMART" id="SM00674">
    <property type="entry name" value="CENPB"/>
    <property type="match status" value="1"/>
</dbReference>
<dbReference type="GO" id="GO:0003677">
    <property type="term" value="F:DNA binding"/>
    <property type="evidence" value="ECO:0007669"/>
    <property type="project" value="UniProtKB-KW"/>
</dbReference>
<dbReference type="OrthoDB" id="9909311at2759"/>
<dbReference type="InterPro" id="IPR006600">
    <property type="entry name" value="HTH_CenpB_DNA-bd_dom"/>
</dbReference>
<dbReference type="InterPro" id="IPR009057">
    <property type="entry name" value="Homeodomain-like_sf"/>
</dbReference>
<evidence type="ECO:0000259" key="2">
    <source>
        <dbReference type="PROSITE" id="PS51253"/>
    </source>
</evidence>
<keyword evidence="4" id="KW-1185">Reference proteome</keyword>
<dbReference type="EMBL" id="LWCA01000116">
    <property type="protein sequence ID" value="OAF70738.1"/>
    <property type="molecule type" value="Genomic_DNA"/>
</dbReference>